<sequence length="74" mass="8126">MNKLVIVTGCDVSIISSTSTVQVNSAVGYVNGFLFVFVVSPFVLISVWILQSALSDQHTLFLFPHSLDEIPLRD</sequence>
<protein>
    <submittedName>
        <fullName evidence="2">Uncharacterized protein</fullName>
    </submittedName>
</protein>
<gene>
    <name evidence="2" type="ORF">BO88DRAFT_402789</name>
</gene>
<keyword evidence="1" id="KW-0472">Membrane</keyword>
<evidence type="ECO:0000256" key="1">
    <source>
        <dbReference type="SAM" id="Phobius"/>
    </source>
</evidence>
<name>A0A319BE28_ASPVC</name>
<accession>A0A319BE28</accession>
<organism evidence="2 3">
    <name type="scientific">Aspergillus vadensis (strain CBS 113365 / IMI 142717 / IBT 24658)</name>
    <dbReference type="NCBI Taxonomy" id="1448311"/>
    <lineage>
        <taxon>Eukaryota</taxon>
        <taxon>Fungi</taxon>
        <taxon>Dikarya</taxon>
        <taxon>Ascomycota</taxon>
        <taxon>Pezizomycotina</taxon>
        <taxon>Eurotiomycetes</taxon>
        <taxon>Eurotiomycetidae</taxon>
        <taxon>Eurotiales</taxon>
        <taxon>Aspergillaceae</taxon>
        <taxon>Aspergillus</taxon>
        <taxon>Aspergillus subgen. Circumdati</taxon>
    </lineage>
</organism>
<dbReference type="Proteomes" id="UP000248405">
    <property type="component" value="Unassembled WGS sequence"/>
</dbReference>
<feature type="transmembrane region" description="Helical" evidence="1">
    <location>
        <begin position="26"/>
        <end position="50"/>
    </location>
</feature>
<evidence type="ECO:0000313" key="3">
    <source>
        <dbReference type="Proteomes" id="UP000248405"/>
    </source>
</evidence>
<dbReference type="GeneID" id="37210786"/>
<dbReference type="EMBL" id="KZ821618">
    <property type="protein sequence ID" value="PYH71436.1"/>
    <property type="molecule type" value="Genomic_DNA"/>
</dbReference>
<dbReference type="RefSeq" id="XP_025565230.1">
    <property type="nucleotide sequence ID" value="XM_025706194.1"/>
</dbReference>
<keyword evidence="1" id="KW-1133">Transmembrane helix</keyword>
<reference evidence="2" key="1">
    <citation type="submission" date="2016-12" db="EMBL/GenBank/DDBJ databases">
        <title>The genomes of Aspergillus section Nigri reveals drivers in fungal speciation.</title>
        <authorList>
            <consortium name="DOE Joint Genome Institute"/>
            <person name="Vesth T.C."/>
            <person name="Nybo J."/>
            <person name="Theobald S."/>
            <person name="Brandl J."/>
            <person name="Frisvad J.C."/>
            <person name="Nielsen K.F."/>
            <person name="Lyhne E.K."/>
            <person name="Kogle M.E."/>
            <person name="Kuo A."/>
            <person name="Riley R."/>
            <person name="Clum A."/>
            <person name="Nolan M."/>
            <person name="Lipzen A."/>
            <person name="Salamov A."/>
            <person name="Henrissat B."/>
            <person name="Wiebenga A."/>
            <person name="De Vries R.P."/>
            <person name="Grigoriev I.V."/>
            <person name="Mortensen U.H."/>
            <person name="Andersen M.R."/>
            <person name="Baker S.E."/>
        </authorList>
    </citation>
    <scope>NUCLEOTIDE SEQUENCE [LARGE SCALE GENOMIC DNA]</scope>
    <source>
        <strain evidence="2">CBS 113365</strain>
    </source>
</reference>
<dbReference type="AlphaFoldDB" id="A0A319BE28"/>
<keyword evidence="3" id="KW-1185">Reference proteome</keyword>
<evidence type="ECO:0000313" key="2">
    <source>
        <dbReference type="EMBL" id="PYH71436.1"/>
    </source>
</evidence>
<proteinExistence type="predicted"/>
<keyword evidence="1" id="KW-0812">Transmembrane</keyword>